<dbReference type="GO" id="GO:0008929">
    <property type="term" value="F:methylglyoxal synthase activity"/>
    <property type="evidence" value="ECO:0007669"/>
    <property type="project" value="UniProtKB-UniRule"/>
</dbReference>
<feature type="domain" description="MGS-like" evidence="4">
    <location>
        <begin position="1"/>
        <end position="126"/>
    </location>
</feature>
<dbReference type="HAMAP" id="MF_00549">
    <property type="entry name" value="Methylglyoxal_synth"/>
    <property type="match status" value="1"/>
</dbReference>
<keyword evidence="2" id="KW-0456">Lyase</keyword>
<dbReference type="Gene3D" id="3.40.50.1380">
    <property type="entry name" value="Methylglyoxal synthase-like domain"/>
    <property type="match status" value="1"/>
</dbReference>
<dbReference type="PANTHER" id="PTHR30492">
    <property type="entry name" value="METHYLGLYOXAL SYNTHASE"/>
    <property type="match status" value="1"/>
</dbReference>
<dbReference type="PATRIC" id="fig|1727163.4.peg.2604"/>
<dbReference type="InterPro" id="IPR036914">
    <property type="entry name" value="MGS-like_dom_sf"/>
</dbReference>
<feature type="binding site" evidence="2">
    <location>
        <begin position="36"/>
        <end position="39"/>
    </location>
    <ligand>
        <name>substrate</name>
    </ligand>
</feature>
<dbReference type="STRING" id="1727163.AO498_12450"/>
<comment type="catalytic activity">
    <reaction evidence="2">
        <text>dihydroxyacetone phosphate = methylglyoxal + phosphate</text>
        <dbReference type="Rhea" id="RHEA:17937"/>
        <dbReference type="ChEBI" id="CHEBI:17158"/>
        <dbReference type="ChEBI" id="CHEBI:43474"/>
        <dbReference type="ChEBI" id="CHEBI:57642"/>
        <dbReference type="EC" id="4.2.3.3"/>
    </reaction>
</comment>
<accession>A0A142EQ45</accession>
<comment type="function">
    <text evidence="2">Catalyzes the formation of methylglyoxal from dihydroxyacetone phosphate.</text>
</comment>
<protein>
    <recommendedName>
        <fullName evidence="2">Methylglyoxal synthase</fullName>
        <shortName evidence="2">MGS</shortName>
        <ecNumber evidence="2">4.2.3.3</ecNumber>
    </recommendedName>
</protein>
<dbReference type="SMART" id="SM00851">
    <property type="entry name" value="MGS"/>
    <property type="match status" value="1"/>
</dbReference>
<dbReference type="Pfam" id="PF02142">
    <property type="entry name" value="MGS"/>
    <property type="match status" value="1"/>
</dbReference>
<name>A0A142EQ45_9BACT</name>
<feature type="binding site" evidence="2">
    <location>
        <position position="12"/>
    </location>
    <ligand>
        <name>substrate</name>
    </ligand>
</feature>
<evidence type="ECO:0000256" key="1">
    <source>
        <dbReference type="ARBA" id="ARBA00006287"/>
    </source>
</evidence>
<reference evidence="5 6" key="2">
    <citation type="journal article" date="2016" name="Genome Announc.">
        <title>Complete Genome Sequence of Algoriphagus sp. Strain M8-2, Isolated from a Brackish Lake.</title>
        <authorList>
            <person name="Muraguchi Y."/>
            <person name="Kushimoto K."/>
            <person name="Ohtsubo Y."/>
            <person name="Suzuki T."/>
            <person name="Dohra H."/>
            <person name="Kimbara K."/>
            <person name="Shintani M."/>
        </authorList>
    </citation>
    <scope>NUCLEOTIDE SEQUENCE [LARGE SCALE GENOMIC DNA]</scope>
    <source>
        <strain evidence="5 6">M8-2</strain>
    </source>
</reference>
<dbReference type="InterPro" id="IPR011607">
    <property type="entry name" value="MGS-like_dom"/>
</dbReference>
<dbReference type="NCBIfam" id="TIGR00160">
    <property type="entry name" value="MGSA"/>
    <property type="match status" value="1"/>
</dbReference>
<dbReference type="OrthoDB" id="9787147at2"/>
<dbReference type="GO" id="GO:0005829">
    <property type="term" value="C:cytosol"/>
    <property type="evidence" value="ECO:0007669"/>
    <property type="project" value="TreeGrafter"/>
</dbReference>
<gene>
    <name evidence="2" type="primary">mgsA</name>
    <name evidence="5" type="ORF">AO498_12450</name>
</gene>
<sequence>MKIALIAHDGKKADMVHFLSGFRESLHRGDIELVATGTTGSHIEKAGFQVERLLSGPLGGDAQIAALAAEKKLAAVIFFRDPLDKHPHEPDVQMLMRICDVHNIPLATNPASAELMFKALTQTYGN</sequence>
<keyword evidence="6" id="KW-1185">Reference proteome</keyword>
<feature type="binding site" evidence="2">
    <location>
        <position position="88"/>
    </location>
    <ligand>
        <name>substrate</name>
    </ligand>
</feature>
<comment type="similarity">
    <text evidence="1 2">Belongs to the methylglyoxal synthase family.</text>
</comment>
<evidence type="ECO:0000259" key="4">
    <source>
        <dbReference type="PROSITE" id="PS51855"/>
    </source>
</evidence>
<feature type="binding site" evidence="2">
    <location>
        <begin position="55"/>
        <end position="56"/>
    </location>
    <ligand>
        <name>substrate</name>
    </ligand>
</feature>
<dbReference type="PANTHER" id="PTHR30492:SF0">
    <property type="entry name" value="METHYLGLYOXAL SYNTHASE"/>
    <property type="match status" value="1"/>
</dbReference>
<feature type="binding site" evidence="2">
    <location>
        <position position="8"/>
    </location>
    <ligand>
        <name>substrate</name>
    </ligand>
</feature>
<dbReference type="SUPFAM" id="SSF52335">
    <property type="entry name" value="Methylglyoxal synthase-like"/>
    <property type="match status" value="1"/>
</dbReference>
<evidence type="ECO:0000313" key="6">
    <source>
        <dbReference type="Proteomes" id="UP000073816"/>
    </source>
</evidence>
<evidence type="ECO:0000256" key="3">
    <source>
        <dbReference type="PIRSR" id="PIRSR006614-1"/>
    </source>
</evidence>
<dbReference type="EMBL" id="CP012836">
    <property type="protein sequence ID" value="AMQ57250.1"/>
    <property type="molecule type" value="Genomic_DNA"/>
</dbReference>
<dbReference type="KEGG" id="alm:AO498_12450"/>
<dbReference type="PIRSF" id="PIRSF006614">
    <property type="entry name" value="Methylglyox_syn"/>
    <property type="match status" value="1"/>
</dbReference>
<evidence type="ECO:0000256" key="2">
    <source>
        <dbReference type="HAMAP-Rule" id="MF_00549"/>
    </source>
</evidence>
<dbReference type="AlphaFoldDB" id="A0A142EQ45"/>
<dbReference type="PROSITE" id="PS01335">
    <property type="entry name" value="METHYLGLYOXAL_SYNTH"/>
    <property type="match status" value="1"/>
</dbReference>
<proteinExistence type="inferred from homology"/>
<dbReference type="PROSITE" id="PS51855">
    <property type="entry name" value="MGS"/>
    <property type="match status" value="1"/>
</dbReference>
<dbReference type="EC" id="4.2.3.3" evidence="2"/>
<dbReference type="InterPro" id="IPR018148">
    <property type="entry name" value="Methylglyoxal_synth_AS"/>
</dbReference>
<reference evidence="6" key="1">
    <citation type="submission" date="2015-09" db="EMBL/GenBank/DDBJ databases">
        <title>Complete sequence of Algoriphagus sp. M8-2.</title>
        <authorList>
            <person name="Shintani M."/>
        </authorList>
    </citation>
    <scope>NUCLEOTIDE SEQUENCE [LARGE SCALE GENOMIC DNA]</scope>
    <source>
        <strain evidence="6">M8-2</strain>
    </source>
</reference>
<dbReference type="NCBIfam" id="NF003559">
    <property type="entry name" value="PRK05234.1"/>
    <property type="match status" value="1"/>
</dbReference>
<dbReference type="RefSeq" id="WP_067548141.1">
    <property type="nucleotide sequence ID" value="NZ_CP012836.1"/>
</dbReference>
<dbReference type="InterPro" id="IPR004363">
    <property type="entry name" value="Methylgl_synth"/>
</dbReference>
<feature type="active site" description="Proton donor/acceptor" evidence="2 3">
    <location>
        <position position="61"/>
    </location>
</feature>
<dbReference type="GO" id="GO:0019242">
    <property type="term" value="P:methylglyoxal biosynthetic process"/>
    <property type="evidence" value="ECO:0007669"/>
    <property type="project" value="UniProtKB-UniRule"/>
</dbReference>
<organism evidence="5 6">
    <name type="scientific">Algoriphagus sanaruensis</name>
    <dbReference type="NCBI Taxonomy" id="1727163"/>
    <lineage>
        <taxon>Bacteria</taxon>
        <taxon>Pseudomonadati</taxon>
        <taxon>Bacteroidota</taxon>
        <taxon>Cytophagia</taxon>
        <taxon>Cytophagales</taxon>
        <taxon>Cyclobacteriaceae</taxon>
        <taxon>Algoriphagus</taxon>
    </lineage>
</organism>
<dbReference type="Proteomes" id="UP000073816">
    <property type="component" value="Chromosome"/>
</dbReference>
<evidence type="ECO:0000313" key="5">
    <source>
        <dbReference type="EMBL" id="AMQ57250.1"/>
    </source>
</evidence>